<dbReference type="EMBL" id="WNBW01000009">
    <property type="protein sequence ID" value="MTU04606.1"/>
    <property type="molecule type" value="Genomic_DNA"/>
</dbReference>
<evidence type="ECO:0000313" key="4">
    <source>
        <dbReference type="Proteomes" id="UP000443070"/>
    </source>
</evidence>
<accession>A0A7X2XH07</accession>
<organism evidence="2 5">
    <name type="scientific">Phascolarctobacterium faecium</name>
    <dbReference type="NCBI Taxonomy" id="33025"/>
    <lineage>
        <taxon>Bacteria</taxon>
        <taxon>Bacillati</taxon>
        <taxon>Bacillota</taxon>
        <taxon>Negativicutes</taxon>
        <taxon>Acidaminococcales</taxon>
        <taxon>Acidaminococcaceae</taxon>
        <taxon>Phascolarctobacterium</taxon>
    </lineage>
</organism>
<sequence>MKKFLGNLLAACMCGFLVSVPVTGFTQAVWPEQGVPDYQELRAKVKAEGPNLLFSDSPEMVYETGILYRDTLQGEGRLFFHHVNGTSKLKKLAIIVKNNGLRPVNFAVTRSGIDGPSHDYQAVGKKSQEYYFEEQKSKNSTLGFGKTLELLSGEGMLLPTDQLLTGTIDFFSDRPVEVTVLMCDPKTDIELFSALAKQLPMDEHPLRGTFVKADLNYKLQHSIDTEAGASYALLLADSQTGEYLRGTDATTGLPAENYGNYGVIYNIDYKLKGDKPYELWLNPWGGMFAGVGVLEQGGQRKIINIPESPAFGRLGEEGFCIARLEPNSEGRFTWSPPGASNLPIRLFWLPSDYEAPYLHD</sequence>
<evidence type="ECO:0000313" key="2">
    <source>
        <dbReference type="EMBL" id="MTT76601.1"/>
    </source>
</evidence>
<dbReference type="Proteomes" id="UP000484547">
    <property type="component" value="Unassembled WGS sequence"/>
</dbReference>
<name>A0A7X2XH07_9FIRM</name>
<feature type="chain" id="PRO_5038744565" evidence="1">
    <location>
        <begin position="25"/>
        <end position="360"/>
    </location>
</feature>
<dbReference type="EMBL" id="WNBM01000009">
    <property type="protein sequence ID" value="MTT76601.1"/>
    <property type="molecule type" value="Genomic_DNA"/>
</dbReference>
<keyword evidence="1" id="KW-0732">Signal</keyword>
<keyword evidence="4" id="KW-1185">Reference proteome</keyword>
<dbReference type="AlphaFoldDB" id="A0A7X2XH07"/>
<dbReference type="OrthoDB" id="1675044at2"/>
<dbReference type="RefSeq" id="WP_155164217.1">
    <property type="nucleotide sequence ID" value="NZ_WNBG01000009.1"/>
</dbReference>
<gene>
    <name evidence="2" type="ORF">GMD11_10040</name>
    <name evidence="3" type="ORF">GMD18_09365</name>
</gene>
<proteinExistence type="predicted"/>
<reference evidence="4 5" key="1">
    <citation type="journal article" date="2019" name="Nat. Med.">
        <title>A library of human gut bacterial isolates paired with longitudinal multiomics data enables mechanistic microbiome research.</title>
        <authorList>
            <person name="Poyet M."/>
            <person name="Groussin M."/>
            <person name="Gibbons S.M."/>
            <person name="Avila-Pacheco J."/>
            <person name="Jiang X."/>
            <person name="Kearney S.M."/>
            <person name="Perrotta A.R."/>
            <person name="Berdy B."/>
            <person name="Zhao S."/>
            <person name="Lieberman T.D."/>
            <person name="Swanson P.K."/>
            <person name="Smith M."/>
            <person name="Roesemann S."/>
            <person name="Alexander J.E."/>
            <person name="Rich S.A."/>
            <person name="Livny J."/>
            <person name="Vlamakis H."/>
            <person name="Clish C."/>
            <person name="Bullock K."/>
            <person name="Deik A."/>
            <person name="Scott J."/>
            <person name="Pierce K.A."/>
            <person name="Xavier R.J."/>
            <person name="Alm E.J."/>
        </authorList>
    </citation>
    <scope>NUCLEOTIDE SEQUENCE [LARGE SCALE GENOMIC DNA]</scope>
    <source>
        <strain evidence="2 5">BIOML-A13</strain>
        <strain evidence="3 4">BIOML-A3</strain>
    </source>
</reference>
<evidence type="ECO:0000256" key="1">
    <source>
        <dbReference type="SAM" id="SignalP"/>
    </source>
</evidence>
<feature type="signal peptide" evidence="1">
    <location>
        <begin position="1"/>
        <end position="24"/>
    </location>
</feature>
<protein>
    <submittedName>
        <fullName evidence="2">Copper amine oxidase</fullName>
    </submittedName>
</protein>
<dbReference type="Proteomes" id="UP000443070">
    <property type="component" value="Unassembled WGS sequence"/>
</dbReference>
<evidence type="ECO:0000313" key="5">
    <source>
        <dbReference type="Proteomes" id="UP000484547"/>
    </source>
</evidence>
<evidence type="ECO:0000313" key="3">
    <source>
        <dbReference type="EMBL" id="MTU04606.1"/>
    </source>
</evidence>
<comment type="caution">
    <text evidence="2">The sequence shown here is derived from an EMBL/GenBank/DDBJ whole genome shotgun (WGS) entry which is preliminary data.</text>
</comment>